<evidence type="ECO:0000313" key="15">
    <source>
        <dbReference type="Proteomes" id="UP000321129"/>
    </source>
</evidence>
<dbReference type="PANTHER" id="PTHR43071:SF1">
    <property type="entry name" value="2-AMINO-4-HYDROXY-6-HYDROXYMETHYLDIHYDROPTERIDINE PYROPHOSPHOKINASE"/>
    <property type="match status" value="1"/>
</dbReference>
<evidence type="ECO:0000256" key="10">
    <source>
        <dbReference type="ARBA" id="ARBA00029409"/>
    </source>
</evidence>
<dbReference type="Gene3D" id="3.30.70.560">
    <property type="entry name" value="7,8-Dihydro-6-hydroxymethylpterin-pyrophosphokinase HPPK"/>
    <property type="match status" value="1"/>
</dbReference>
<dbReference type="Pfam" id="PF01288">
    <property type="entry name" value="HPPK"/>
    <property type="match status" value="1"/>
</dbReference>
<dbReference type="EMBL" id="VOPY01000001">
    <property type="protein sequence ID" value="TXC74262.1"/>
    <property type="molecule type" value="Genomic_DNA"/>
</dbReference>
<dbReference type="PROSITE" id="PS00794">
    <property type="entry name" value="HPPK"/>
    <property type="match status" value="1"/>
</dbReference>
<name>A0A5C6ULV1_9SPHN</name>
<evidence type="ECO:0000256" key="7">
    <source>
        <dbReference type="ARBA" id="ARBA00022777"/>
    </source>
</evidence>
<evidence type="ECO:0000256" key="6">
    <source>
        <dbReference type="ARBA" id="ARBA00022741"/>
    </source>
</evidence>
<dbReference type="GO" id="GO:0005524">
    <property type="term" value="F:ATP binding"/>
    <property type="evidence" value="ECO:0007669"/>
    <property type="project" value="UniProtKB-KW"/>
</dbReference>
<dbReference type="GO" id="GO:0016301">
    <property type="term" value="F:kinase activity"/>
    <property type="evidence" value="ECO:0007669"/>
    <property type="project" value="UniProtKB-KW"/>
</dbReference>
<dbReference type="UniPathway" id="UPA00077">
    <property type="reaction ID" value="UER00155"/>
</dbReference>
<dbReference type="OrthoDB" id="9808041at2"/>
<keyword evidence="9" id="KW-0289">Folate biosynthesis</keyword>
<gene>
    <name evidence="14" type="primary">folK</name>
    <name evidence="14" type="ORF">FSZ31_06045</name>
</gene>
<evidence type="ECO:0000256" key="4">
    <source>
        <dbReference type="ARBA" id="ARBA00016218"/>
    </source>
</evidence>
<dbReference type="NCBIfam" id="TIGR01498">
    <property type="entry name" value="folK"/>
    <property type="match status" value="1"/>
</dbReference>
<dbReference type="EC" id="2.7.6.3" evidence="3"/>
<dbReference type="Proteomes" id="UP000321129">
    <property type="component" value="Unassembled WGS sequence"/>
</dbReference>
<evidence type="ECO:0000313" key="14">
    <source>
        <dbReference type="EMBL" id="TXC74262.1"/>
    </source>
</evidence>
<keyword evidence="8" id="KW-0067">ATP-binding</keyword>
<evidence type="ECO:0000256" key="11">
    <source>
        <dbReference type="ARBA" id="ARBA00029766"/>
    </source>
</evidence>
<evidence type="ECO:0000256" key="9">
    <source>
        <dbReference type="ARBA" id="ARBA00022909"/>
    </source>
</evidence>
<dbReference type="GO" id="GO:0003848">
    <property type="term" value="F:2-amino-4-hydroxy-6-hydroxymethyldihydropteridine diphosphokinase activity"/>
    <property type="evidence" value="ECO:0007669"/>
    <property type="project" value="UniProtKB-EC"/>
</dbReference>
<keyword evidence="5 14" id="KW-0808">Transferase</keyword>
<evidence type="ECO:0000256" key="5">
    <source>
        <dbReference type="ARBA" id="ARBA00022679"/>
    </source>
</evidence>
<comment type="function">
    <text evidence="10">Catalyzes the transfer of pyrophosphate from adenosine triphosphate (ATP) to 6-hydroxymethyl-7,8-dihydropterin, an enzymatic step in folate biosynthesis pathway.</text>
</comment>
<dbReference type="GO" id="GO:0046656">
    <property type="term" value="P:folic acid biosynthetic process"/>
    <property type="evidence" value="ECO:0007669"/>
    <property type="project" value="UniProtKB-KW"/>
</dbReference>
<protein>
    <recommendedName>
        <fullName evidence="4">2-amino-4-hydroxy-6-hydroxymethyldihydropteridine pyrophosphokinase</fullName>
        <ecNumber evidence="3">2.7.6.3</ecNumber>
    </recommendedName>
    <alternativeName>
        <fullName evidence="11">6-hydroxymethyl-7,8-dihydropterin pyrophosphokinase</fullName>
    </alternativeName>
    <alternativeName>
        <fullName evidence="12">7,8-dihydro-6-hydroxymethylpterin-pyrophosphokinase</fullName>
    </alternativeName>
</protein>
<organism evidence="14 15">
    <name type="scientific">Flavisphingopyxis soli</name>
    <dbReference type="NCBI Taxonomy" id="2601267"/>
    <lineage>
        <taxon>Bacteria</taxon>
        <taxon>Pseudomonadati</taxon>
        <taxon>Pseudomonadota</taxon>
        <taxon>Alphaproteobacteria</taxon>
        <taxon>Sphingomonadales</taxon>
        <taxon>Sphingopyxidaceae</taxon>
        <taxon>Flavisphingopyxis</taxon>
    </lineage>
</organism>
<dbReference type="CDD" id="cd00483">
    <property type="entry name" value="HPPK"/>
    <property type="match status" value="1"/>
</dbReference>
<dbReference type="GO" id="GO:0046654">
    <property type="term" value="P:tetrahydrofolate biosynthetic process"/>
    <property type="evidence" value="ECO:0007669"/>
    <property type="project" value="UniProtKB-UniPathway"/>
</dbReference>
<dbReference type="SUPFAM" id="SSF55083">
    <property type="entry name" value="6-hydroxymethyl-7,8-dihydropterin pyrophosphokinase, HPPK"/>
    <property type="match status" value="1"/>
</dbReference>
<dbReference type="InterPro" id="IPR035907">
    <property type="entry name" value="Hppk_sf"/>
</dbReference>
<keyword evidence="15" id="KW-1185">Reference proteome</keyword>
<evidence type="ECO:0000256" key="8">
    <source>
        <dbReference type="ARBA" id="ARBA00022840"/>
    </source>
</evidence>
<evidence type="ECO:0000256" key="1">
    <source>
        <dbReference type="ARBA" id="ARBA00005051"/>
    </source>
</evidence>
<reference evidence="14 15" key="1">
    <citation type="submission" date="2019-08" db="EMBL/GenBank/DDBJ databases">
        <title>Sphingorhabdus soil sp. nov., isolated from arctic soil.</title>
        <authorList>
            <person name="Liu Y."/>
        </authorList>
    </citation>
    <scope>NUCLEOTIDE SEQUENCE [LARGE SCALE GENOMIC DNA]</scope>
    <source>
        <strain evidence="14 15">D-2Q-5-6</strain>
    </source>
</reference>
<dbReference type="PANTHER" id="PTHR43071">
    <property type="entry name" value="2-AMINO-4-HYDROXY-6-HYDROXYMETHYLDIHYDROPTERIDINE PYROPHOSPHOKINASE"/>
    <property type="match status" value="1"/>
</dbReference>
<dbReference type="AlphaFoldDB" id="A0A5C6ULV1"/>
<evidence type="ECO:0000256" key="12">
    <source>
        <dbReference type="ARBA" id="ARBA00033413"/>
    </source>
</evidence>
<feature type="domain" description="7,8-dihydro-6-hydroxymethylpterin-pyrophosphokinase" evidence="13">
    <location>
        <begin position="94"/>
        <end position="105"/>
    </location>
</feature>
<dbReference type="InterPro" id="IPR000550">
    <property type="entry name" value="Hppk"/>
</dbReference>
<comment type="caution">
    <text evidence="14">The sequence shown here is derived from an EMBL/GenBank/DDBJ whole genome shotgun (WGS) entry which is preliminary data.</text>
</comment>
<evidence type="ECO:0000256" key="3">
    <source>
        <dbReference type="ARBA" id="ARBA00013253"/>
    </source>
</evidence>
<sequence length="170" mass="18518">MSEASQTYLIALGSNRRHAQYGAPPRVVTAAIGQLDAIGTVIAQSSIIASAPLGPSRGRYANAVVVLYSALAPLALLDRLQRIERDFGRRRTRRWGARVIDLDILLWSGGLFAAPRLTIPHPALRTRRFVLDPGTQVAADWRDPVSGHSIRQLAKRLSSPKPLDPGPTPF</sequence>
<comment type="pathway">
    <text evidence="1">Cofactor biosynthesis; tetrahydrofolate biosynthesis; 2-amino-4-hydroxy-6-hydroxymethyl-7,8-dihydropteridine diphosphate from 7,8-dihydroneopterin triphosphate: step 4/4.</text>
</comment>
<keyword evidence="6" id="KW-0547">Nucleotide-binding</keyword>
<comment type="similarity">
    <text evidence="2">Belongs to the HPPK family.</text>
</comment>
<keyword evidence="7 14" id="KW-0418">Kinase</keyword>
<accession>A0A5C6ULV1</accession>
<evidence type="ECO:0000256" key="2">
    <source>
        <dbReference type="ARBA" id="ARBA00005810"/>
    </source>
</evidence>
<dbReference type="RefSeq" id="WP_147122240.1">
    <property type="nucleotide sequence ID" value="NZ_VOPY01000001.1"/>
</dbReference>
<proteinExistence type="inferred from homology"/>
<evidence type="ECO:0000259" key="13">
    <source>
        <dbReference type="PROSITE" id="PS00794"/>
    </source>
</evidence>